<evidence type="ECO:0000256" key="3">
    <source>
        <dbReference type="ARBA" id="ARBA00022729"/>
    </source>
</evidence>
<evidence type="ECO:0000313" key="7">
    <source>
        <dbReference type="Proteomes" id="UP001196870"/>
    </source>
</evidence>
<feature type="non-terminal residue" evidence="6">
    <location>
        <position position="118"/>
    </location>
</feature>
<evidence type="ECO:0000256" key="1">
    <source>
        <dbReference type="ARBA" id="ARBA00004613"/>
    </source>
</evidence>
<accession>A0ABS5F7H2</accession>
<dbReference type="InterPro" id="IPR008638">
    <property type="entry name" value="FhaB/CdiA-like_TPS"/>
</dbReference>
<dbReference type="InterPro" id="IPR011050">
    <property type="entry name" value="Pectin_lyase_fold/virulence"/>
</dbReference>
<name>A0ABS5F7H2_9PROT</name>
<feature type="chain" id="PRO_5046267839" evidence="4">
    <location>
        <begin position="29"/>
        <end position="118"/>
    </location>
</feature>
<evidence type="ECO:0000313" key="6">
    <source>
        <dbReference type="EMBL" id="MBR0668523.1"/>
    </source>
</evidence>
<feature type="domain" description="Filamentous haemagglutinin FhaB/tRNA nuclease CdiA-like TPS" evidence="5">
    <location>
        <begin position="31"/>
        <end position="118"/>
    </location>
</feature>
<dbReference type="PANTHER" id="PTHR12338">
    <property type="entry name" value="AUTOTRANSPORTER"/>
    <property type="match status" value="1"/>
</dbReference>
<comment type="caution">
    <text evidence="6">The sequence shown here is derived from an EMBL/GenBank/DDBJ whole genome shotgun (WGS) entry which is preliminary data.</text>
</comment>
<dbReference type="Pfam" id="PF05860">
    <property type="entry name" value="TPS"/>
    <property type="match status" value="1"/>
</dbReference>
<feature type="signal peptide" evidence="4">
    <location>
        <begin position="1"/>
        <end position="28"/>
    </location>
</feature>
<evidence type="ECO:0000259" key="5">
    <source>
        <dbReference type="SMART" id="SM00912"/>
    </source>
</evidence>
<evidence type="ECO:0000256" key="2">
    <source>
        <dbReference type="ARBA" id="ARBA00022525"/>
    </source>
</evidence>
<reference evidence="7" key="1">
    <citation type="journal article" date="2021" name="Syst. Appl. Microbiol.">
        <title>Roseomonas hellenica sp. nov., isolated from roots of wild-growing Alkanna tinctoria.</title>
        <authorList>
            <person name="Rat A."/>
            <person name="Naranjo H.D."/>
            <person name="Lebbe L."/>
            <person name="Cnockaert M."/>
            <person name="Krigas N."/>
            <person name="Grigoriadou K."/>
            <person name="Maloupa E."/>
            <person name="Willems A."/>
        </authorList>
    </citation>
    <scope>NUCLEOTIDE SEQUENCE [LARGE SCALE GENOMIC DNA]</scope>
    <source>
        <strain evidence="7">LMG 31523</strain>
    </source>
</reference>
<dbReference type="EMBL" id="JAAGBB010000059">
    <property type="protein sequence ID" value="MBR0668523.1"/>
    <property type="molecule type" value="Genomic_DNA"/>
</dbReference>
<dbReference type="NCBIfam" id="TIGR01901">
    <property type="entry name" value="adhes_NPXG"/>
    <property type="match status" value="1"/>
</dbReference>
<dbReference type="InterPro" id="IPR012334">
    <property type="entry name" value="Pectin_lyas_fold"/>
</dbReference>
<keyword evidence="3 4" id="KW-0732">Signal</keyword>
<dbReference type="RefSeq" id="WP_211856297.1">
    <property type="nucleotide sequence ID" value="NZ_JAAGBB010000059.1"/>
</dbReference>
<protein>
    <submittedName>
        <fullName evidence="6">Filamentous hemagglutinin N-terminal domain-containing protein</fullName>
    </submittedName>
</protein>
<evidence type="ECO:0000256" key="4">
    <source>
        <dbReference type="SAM" id="SignalP"/>
    </source>
</evidence>
<dbReference type="Proteomes" id="UP001196870">
    <property type="component" value="Unassembled WGS sequence"/>
</dbReference>
<dbReference type="Gene3D" id="2.160.20.10">
    <property type="entry name" value="Single-stranded right-handed beta-helix, Pectin lyase-like"/>
    <property type="match status" value="1"/>
</dbReference>
<keyword evidence="2" id="KW-0964">Secreted</keyword>
<dbReference type="InterPro" id="IPR050909">
    <property type="entry name" value="Bact_Autotransporter_VF"/>
</dbReference>
<sequence length="118" mass="12029">MTLRYAMPGFAAWLLAGTALVAAAPALAQAPNARPQGGVVSGGSATIAQDAARTQVNQATDRAVIDWRGFDVGRDHAVRFQQPGSGSMTLNRVNSADPSRIAGQVTANGGIAIVNQSG</sequence>
<dbReference type="SUPFAM" id="SSF51126">
    <property type="entry name" value="Pectin lyase-like"/>
    <property type="match status" value="1"/>
</dbReference>
<comment type="subcellular location">
    <subcellularLocation>
        <location evidence="1">Secreted</location>
    </subcellularLocation>
</comment>
<dbReference type="SMART" id="SM00912">
    <property type="entry name" value="Haemagg_act"/>
    <property type="match status" value="1"/>
</dbReference>
<organism evidence="6 7">
    <name type="scientific">Plastoroseomonas hellenica</name>
    <dbReference type="NCBI Taxonomy" id="2687306"/>
    <lineage>
        <taxon>Bacteria</taxon>
        <taxon>Pseudomonadati</taxon>
        <taxon>Pseudomonadota</taxon>
        <taxon>Alphaproteobacteria</taxon>
        <taxon>Acetobacterales</taxon>
        <taxon>Acetobacteraceae</taxon>
        <taxon>Plastoroseomonas</taxon>
    </lineage>
</organism>
<gene>
    <name evidence="6" type="ORF">GXW71_29490</name>
</gene>
<keyword evidence="7" id="KW-1185">Reference proteome</keyword>
<dbReference type="PANTHER" id="PTHR12338:SF8">
    <property type="entry name" value="HEME_HEMOPEXIN-BINDING PROTEIN"/>
    <property type="match status" value="1"/>
</dbReference>
<proteinExistence type="predicted"/>